<proteinExistence type="predicted"/>
<dbReference type="EMBL" id="CP000291">
    <property type="protein sequence ID" value="ADV23012.1"/>
    <property type="molecule type" value="Genomic_DNA"/>
</dbReference>
<dbReference type="OrthoDB" id="10347941at2759"/>
<accession>E6R819</accession>
<gene>
    <name evidence="1" type="ordered locus">CGB_F3020C</name>
</gene>
<dbReference type="GeneID" id="10190685"/>
<dbReference type="Proteomes" id="UP000007805">
    <property type="component" value="Chromosome F"/>
</dbReference>
<evidence type="ECO:0000313" key="2">
    <source>
        <dbReference type="Proteomes" id="UP000007805"/>
    </source>
</evidence>
<dbReference type="VEuPathDB" id="FungiDB:CGB_F3020C"/>
<dbReference type="KEGG" id="cgi:CGB_F3020C"/>
<reference key="2">
    <citation type="journal article" date="2011" name="MBio">
        <title>Genome variation in Cryptococcus gattii, an emerging pathogen of immunocompetent hosts.</title>
        <authorList>
            <person name="D'Souza C.A."/>
            <person name="Kronstad J.W."/>
            <person name="Taylor G."/>
            <person name="Warren R."/>
            <person name="Yuen M."/>
            <person name="Hu G."/>
            <person name="Jung W.H."/>
            <person name="Sham A."/>
            <person name="Kidd S.E."/>
            <person name="Tangen K."/>
            <person name="Lee N."/>
            <person name="Zeilmaker T."/>
            <person name="Sawkins J."/>
            <person name="McVicker G."/>
            <person name="Shah S."/>
            <person name="Gnerre S."/>
            <person name="Griggs A."/>
            <person name="Zeng Q."/>
            <person name="Bartlett K."/>
            <person name="Li W."/>
            <person name="Wang X."/>
            <person name="Heitman J."/>
            <person name="Stajich J.E."/>
            <person name="Fraser J.A."/>
            <person name="Meyer W."/>
            <person name="Carter D."/>
            <person name="Schein J."/>
            <person name="Krzywinski M."/>
            <person name="Kwong-Chung K.J."/>
            <person name="Varma A."/>
            <person name="Wang J."/>
            <person name="Brunham R."/>
            <person name="Fyfe M."/>
            <person name="Ouellette B.F.F."/>
            <person name="Siddiqui A."/>
            <person name="Marra M."/>
            <person name="Jones S."/>
            <person name="Holt R."/>
            <person name="Birren B.W."/>
            <person name="Galagan J.E."/>
            <person name="Cuomo C.A."/>
        </authorList>
    </citation>
    <scope>NUCLEOTIDE SEQUENCE</scope>
    <source>
        <strain>WM276</strain>
    </source>
</reference>
<organism evidence="1 2">
    <name type="scientific">Cryptococcus gattii serotype B (strain WM276 / ATCC MYA-4071)</name>
    <name type="common">Filobasidiella gattii</name>
    <name type="synonym">Cryptococcus bacillisporus</name>
    <dbReference type="NCBI Taxonomy" id="367775"/>
    <lineage>
        <taxon>Eukaryota</taxon>
        <taxon>Fungi</taxon>
        <taxon>Dikarya</taxon>
        <taxon>Basidiomycota</taxon>
        <taxon>Agaricomycotina</taxon>
        <taxon>Tremellomycetes</taxon>
        <taxon>Tremellales</taxon>
        <taxon>Cryptococcaceae</taxon>
        <taxon>Cryptococcus</taxon>
        <taxon>Cryptococcus gattii species complex</taxon>
    </lineage>
</organism>
<reference evidence="1 2" key="1">
    <citation type="journal article" date="2011" name="MBio">
        <title>Genome variation in Cryptococcus gattii, an emerging pathogen of immunocompetent hosts.</title>
        <authorList>
            <person name="D'Souza C.A."/>
            <person name="Kronstad J.W."/>
            <person name="Taylor G."/>
            <person name="Warren R."/>
            <person name="Yuen M."/>
            <person name="Hu G."/>
            <person name="Jung W.H."/>
            <person name="Sham A."/>
            <person name="Kidd S.E."/>
            <person name="Tangen K."/>
            <person name="Lee N."/>
            <person name="Zeilmaker T."/>
            <person name="Sawkins J."/>
            <person name="McVicker G."/>
            <person name="Shah S."/>
            <person name="Gnerre S."/>
            <person name="Griggs A."/>
            <person name="Zeng Q."/>
            <person name="Bartlett K."/>
            <person name="Li W."/>
            <person name="Wang X."/>
            <person name="Heitman J."/>
            <person name="Stajich J.E."/>
            <person name="Fraser J.A."/>
            <person name="Meyer W."/>
            <person name="Carter D."/>
            <person name="Schein J."/>
            <person name="Krzywinski M."/>
            <person name="Kwon-Chung K.J."/>
            <person name="Varma A."/>
            <person name="Wang J."/>
            <person name="Brunham R."/>
            <person name="Fyfe M."/>
            <person name="Ouellette B.F."/>
            <person name="Siddiqui A."/>
            <person name="Marra M."/>
            <person name="Jones S."/>
            <person name="Holt R."/>
            <person name="Birren B.W."/>
            <person name="Galagan J.E."/>
            <person name="Cuomo C.A."/>
        </authorList>
    </citation>
    <scope>NUCLEOTIDE SEQUENCE [LARGE SCALE GENOMIC DNA]</scope>
    <source>
        <strain evidence="2">WM276 / ATCC MYA-4071</strain>
    </source>
</reference>
<dbReference type="RefSeq" id="XP_003194799.1">
    <property type="nucleotide sequence ID" value="XM_003194751.1"/>
</dbReference>
<dbReference type="HOGENOM" id="CLU_2145739_0_0_1"/>
<sequence>MSPHGRSLPQAIFRLTTNYMTPVLSAEESSHLHVYHPQMMLEASNSHHAINCIKIPQSEDEKSGDHRISNKGRELVLAEHHDNASTLPTTLSIVVATLSGFCLTIRCLLAQVEAGSFTETVDGDWIADSDEIANHTAAVE</sequence>
<dbReference type="AlphaFoldDB" id="E6R819"/>
<name>E6R819_CRYGW</name>
<protein>
    <submittedName>
        <fullName evidence="1">Uncharacterized protein</fullName>
    </submittedName>
</protein>
<evidence type="ECO:0000313" key="1">
    <source>
        <dbReference type="EMBL" id="ADV23012.1"/>
    </source>
</evidence>
<keyword evidence="2" id="KW-1185">Reference proteome</keyword>